<dbReference type="Proteomes" id="UP001516400">
    <property type="component" value="Unassembled WGS sequence"/>
</dbReference>
<accession>A0ABD2P7I2</accession>
<reference evidence="1 2" key="1">
    <citation type="journal article" date="2021" name="BMC Biol.">
        <title>Horizontally acquired antibacterial genes associated with adaptive radiation of ladybird beetles.</title>
        <authorList>
            <person name="Li H.S."/>
            <person name="Tang X.F."/>
            <person name="Huang Y.H."/>
            <person name="Xu Z.Y."/>
            <person name="Chen M.L."/>
            <person name="Du X.Y."/>
            <person name="Qiu B.Y."/>
            <person name="Chen P.T."/>
            <person name="Zhang W."/>
            <person name="Slipinski A."/>
            <person name="Escalona H.E."/>
            <person name="Waterhouse R.M."/>
            <person name="Zwick A."/>
            <person name="Pang H."/>
        </authorList>
    </citation>
    <scope>NUCLEOTIDE SEQUENCE [LARGE SCALE GENOMIC DNA]</scope>
    <source>
        <strain evidence="1">SYSU2018</strain>
    </source>
</reference>
<gene>
    <name evidence="1" type="ORF">HHI36_001274</name>
</gene>
<name>A0ABD2P7I2_9CUCU</name>
<dbReference type="EMBL" id="JABFTP020000185">
    <property type="protein sequence ID" value="KAL3286779.1"/>
    <property type="molecule type" value="Genomic_DNA"/>
</dbReference>
<evidence type="ECO:0000313" key="2">
    <source>
        <dbReference type="Proteomes" id="UP001516400"/>
    </source>
</evidence>
<proteinExistence type="predicted"/>
<dbReference type="AlphaFoldDB" id="A0ABD2P7I2"/>
<keyword evidence="2" id="KW-1185">Reference proteome</keyword>
<evidence type="ECO:0000313" key="1">
    <source>
        <dbReference type="EMBL" id="KAL3286779.1"/>
    </source>
</evidence>
<organism evidence="1 2">
    <name type="scientific">Cryptolaemus montrouzieri</name>
    <dbReference type="NCBI Taxonomy" id="559131"/>
    <lineage>
        <taxon>Eukaryota</taxon>
        <taxon>Metazoa</taxon>
        <taxon>Ecdysozoa</taxon>
        <taxon>Arthropoda</taxon>
        <taxon>Hexapoda</taxon>
        <taxon>Insecta</taxon>
        <taxon>Pterygota</taxon>
        <taxon>Neoptera</taxon>
        <taxon>Endopterygota</taxon>
        <taxon>Coleoptera</taxon>
        <taxon>Polyphaga</taxon>
        <taxon>Cucujiformia</taxon>
        <taxon>Coccinelloidea</taxon>
        <taxon>Coccinellidae</taxon>
        <taxon>Scymninae</taxon>
        <taxon>Scymnini</taxon>
        <taxon>Cryptolaemus</taxon>
    </lineage>
</organism>
<protein>
    <submittedName>
        <fullName evidence="1">Uncharacterized protein</fullName>
    </submittedName>
</protein>
<sequence length="100" mass="11092">MNGKQNRLSITALEANGNVITSNQDVVNIIEANIRHKTNNDSTGGTQICSTHPTLGEWGAMKSTILFSQQELNPDDMPFILLKHLSSIAQRKLLDIYNQI</sequence>
<comment type="caution">
    <text evidence="1">The sequence shown here is derived from an EMBL/GenBank/DDBJ whole genome shotgun (WGS) entry which is preliminary data.</text>
</comment>